<sequence>MAPRGGGEDEPGLGQAQRGSAAAGPGEGSPERERSRSRSSSARAGVPPRERSRSRDGRDAAAPLRGLGEEPQERGGSGSRSRSSCRARGPPRGRSRSRGGDGTAAAGRPGSRGPPALQVQFAWAAQLFQRTEVLSFGRHVYRTRGSLDGLGGLTLSYSMRQGGSWELGSPSGGCLYHFRSDAETPTVLVGCHPWSRVPSGVCHITVGQRAEVEELCGWVDPGLFALEPERGV</sequence>
<comment type="caution">
    <text evidence="2">The sequence shown here is derived from an EMBL/GenBank/DDBJ whole genome shotgun (WGS) entry which is preliminary data.</text>
</comment>
<feature type="region of interest" description="Disordered" evidence="1">
    <location>
        <begin position="1"/>
        <end position="113"/>
    </location>
</feature>
<proteinExistence type="predicted"/>
<keyword evidence="3" id="KW-1185">Reference proteome</keyword>
<evidence type="ECO:0000256" key="1">
    <source>
        <dbReference type="SAM" id="MobiDB-lite"/>
    </source>
</evidence>
<reference evidence="2" key="1">
    <citation type="submission" date="2023-10" db="EMBL/GenBank/DDBJ databases">
        <authorList>
            <person name="Chen Y."/>
            <person name="Shah S."/>
            <person name="Dougan E. K."/>
            <person name="Thang M."/>
            <person name="Chan C."/>
        </authorList>
    </citation>
    <scope>NUCLEOTIDE SEQUENCE [LARGE SCALE GENOMIC DNA]</scope>
</reference>
<accession>A0ABN9RSE0</accession>
<gene>
    <name evidence="2" type="ORF">PCOR1329_LOCUS23263</name>
</gene>
<evidence type="ECO:0000313" key="3">
    <source>
        <dbReference type="Proteomes" id="UP001189429"/>
    </source>
</evidence>
<dbReference type="Proteomes" id="UP001189429">
    <property type="component" value="Unassembled WGS sequence"/>
</dbReference>
<feature type="compositionally biased region" description="Basic and acidic residues" evidence="1">
    <location>
        <begin position="48"/>
        <end position="59"/>
    </location>
</feature>
<evidence type="ECO:0000313" key="2">
    <source>
        <dbReference type="EMBL" id="CAK0822184.1"/>
    </source>
</evidence>
<dbReference type="EMBL" id="CAUYUJ010007858">
    <property type="protein sequence ID" value="CAK0822184.1"/>
    <property type="molecule type" value="Genomic_DNA"/>
</dbReference>
<feature type="compositionally biased region" description="Low complexity" evidence="1">
    <location>
        <begin position="38"/>
        <end position="47"/>
    </location>
</feature>
<protein>
    <submittedName>
        <fullName evidence="2">Uncharacterized protein</fullName>
    </submittedName>
</protein>
<organism evidence="2 3">
    <name type="scientific">Prorocentrum cordatum</name>
    <dbReference type="NCBI Taxonomy" id="2364126"/>
    <lineage>
        <taxon>Eukaryota</taxon>
        <taxon>Sar</taxon>
        <taxon>Alveolata</taxon>
        <taxon>Dinophyceae</taxon>
        <taxon>Prorocentrales</taxon>
        <taxon>Prorocentraceae</taxon>
        <taxon>Prorocentrum</taxon>
    </lineage>
</organism>
<feature type="compositionally biased region" description="Basic residues" evidence="1">
    <location>
        <begin position="83"/>
        <end position="97"/>
    </location>
</feature>
<name>A0ABN9RSE0_9DINO</name>